<dbReference type="InterPro" id="IPR006972">
    <property type="entry name" value="BipB-like_C"/>
</dbReference>
<dbReference type="EMBL" id="SHDO01000027">
    <property type="protein sequence ID" value="MBX6982388.1"/>
    <property type="molecule type" value="Genomic_DNA"/>
</dbReference>
<organism evidence="9 10">
    <name type="scientific">Providencia rettgeri</name>
    <dbReference type="NCBI Taxonomy" id="587"/>
    <lineage>
        <taxon>Bacteria</taxon>
        <taxon>Pseudomonadati</taxon>
        <taxon>Pseudomonadota</taxon>
        <taxon>Gammaproteobacteria</taxon>
        <taxon>Enterobacterales</taxon>
        <taxon>Morganellaceae</taxon>
        <taxon>Providencia</taxon>
    </lineage>
</organism>
<sequence>MVDISNSGNSERIKNIHTFLKGENPLALTEDITKSVLVLEEACGALASTEQMKRSRAENSPQLNAPKMRAMAKTANPQGANSPQQEKSFNAKSLLIETFSTIRQLLHEGNISELSNKIKLLNVESESIREQGNILLDTFKKNTDALSSLHDQFEEQQKEDKTLRAELNSLNRQSDSLQEQFEQAGLKLQTAQEQLAEINELITIPPVNSTDAEDIEALNKLSQAKQSLTQTIEGLTSQSNKLLADKQQLNQSIATLNHQINLLNIQVLATAESVTKQAEIAQEDSHKLNQFFENAPRRPDIDGDKWENTLALLTMLTAQLKKAMNEDSIRSMKEQEEVMMKINEASRKDSEKKAKEAAEAERKAAESNKAASCASKIFSYVLLAVSVIATVATFGAAAPLTLAIAAIGIAMSVADIVLEETGHGSLMQMLATEISSVVTDMLIEFGVDKDKAQQIGSIVGMIVAAVAFLAVSLISMGSMIKNIVNTVKSAAKLLMKNVGTLLKNTIKAMPKNLTNALGNIANNTAKVSDSVADSADSMVKLSKLAKLSDKFDEAKHVTKAISQVVAKAEKSSDLVSIGGQMVKVSDSVADGAGSVAKLSKLTKLADKVDDVKDTVKTVEKTIDKAQKIEKVKNQSVAMAKVEVVAKGSGAALTVASAATTGGLNLHAASMGEKMKEMLAGMMLNNAAIEAITELLNQLIKAMSKNYEQFDEMFTTMLNGLQQSSQNKVDMMKTARYA</sequence>
<dbReference type="RefSeq" id="WP_129466913.1">
    <property type="nucleotide sequence ID" value="NZ_ABEXNG020000048.1"/>
</dbReference>
<comment type="similarity">
    <text evidence="4">Belongs to the SctE/SipB/YopB family.</text>
</comment>
<evidence type="ECO:0000256" key="7">
    <source>
        <dbReference type="SAM" id="Phobius"/>
    </source>
</evidence>
<dbReference type="Proteomes" id="UP000824410">
    <property type="component" value="Unassembled WGS sequence"/>
</dbReference>
<keyword evidence="7" id="KW-1133">Transmembrane helix</keyword>
<dbReference type="Pfam" id="PF04888">
    <property type="entry name" value="SseC"/>
    <property type="match status" value="1"/>
</dbReference>
<evidence type="ECO:0000256" key="4">
    <source>
        <dbReference type="ARBA" id="ARBA00035640"/>
    </source>
</evidence>
<feature type="transmembrane region" description="Helical" evidence="7">
    <location>
        <begin position="458"/>
        <end position="480"/>
    </location>
</feature>
<keyword evidence="2" id="KW-1043">Host membrane</keyword>
<evidence type="ECO:0000256" key="6">
    <source>
        <dbReference type="SAM" id="MobiDB-lite"/>
    </source>
</evidence>
<reference evidence="9" key="1">
    <citation type="submission" date="2019-02" db="EMBL/GenBank/DDBJ databases">
        <title>Genomic characterization of isolates from hospital effluents in KZN, South Africa.</title>
        <authorList>
            <person name="Ntshobeni N."/>
            <person name="Allam M."/>
            <person name="Ismail A."/>
            <person name="Amoako D."/>
            <person name="Essack S."/>
            <person name="Chenia H."/>
        </authorList>
    </citation>
    <scope>NUCLEOTIDE SEQUENCE</scope>
    <source>
        <strain evidence="9">AFE97_S1</strain>
    </source>
</reference>
<accession>A0AAE3BVW0</accession>
<comment type="subcellular location">
    <subcellularLocation>
        <location evidence="1">Host membrane</location>
        <topology evidence="1">Multi-pass membrane protein</topology>
    </subcellularLocation>
</comment>
<evidence type="ECO:0000256" key="3">
    <source>
        <dbReference type="ARBA" id="ARBA00023026"/>
    </source>
</evidence>
<evidence type="ECO:0000259" key="8">
    <source>
        <dbReference type="Pfam" id="PF04888"/>
    </source>
</evidence>
<feature type="region of interest" description="Disordered" evidence="6">
    <location>
        <begin position="343"/>
        <end position="365"/>
    </location>
</feature>
<dbReference type="AlphaFoldDB" id="A0AAE3BVW0"/>
<gene>
    <name evidence="9" type="ORF">EX242_19280</name>
</gene>
<feature type="domain" description="Translocator protein BipB-like C-terminal" evidence="8">
    <location>
        <begin position="319"/>
        <end position="726"/>
    </location>
</feature>
<evidence type="ECO:0000313" key="10">
    <source>
        <dbReference type="Proteomes" id="UP000824410"/>
    </source>
</evidence>
<evidence type="ECO:0000313" key="9">
    <source>
        <dbReference type="EMBL" id="MBX6982388.1"/>
    </source>
</evidence>
<evidence type="ECO:0000256" key="2">
    <source>
        <dbReference type="ARBA" id="ARBA00022870"/>
    </source>
</evidence>
<name>A0AAE3BVW0_PRORE</name>
<keyword evidence="3" id="KW-0843">Virulence</keyword>
<dbReference type="GO" id="GO:0033644">
    <property type="term" value="C:host cell membrane"/>
    <property type="evidence" value="ECO:0007669"/>
    <property type="project" value="UniProtKB-SubCell"/>
</dbReference>
<proteinExistence type="inferred from homology"/>
<keyword evidence="5" id="KW-0175">Coiled coil</keyword>
<feature type="coiled-coil region" evidence="5">
    <location>
        <begin position="111"/>
        <end position="266"/>
    </location>
</feature>
<keyword evidence="7" id="KW-0472">Membrane</keyword>
<feature type="coiled-coil region" evidence="5">
    <location>
        <begin position="601"/>
        <end position="628"/>
    </location>
</feature>
<protein>
    <submittedName>
        <fullName evidence="9">Septum site-determining protein MinC</fullName>
    </submittedName>
</protein>
<comment type="caution">
    <text evidence="9">The sequence shown here is derived from an EMBL/GenBank/DDBJ whole genome shotgun (WGS) entry which is preliminary data.</text>
</comment>
<evidence type="ECO:0000256" key="1">
    <source>
        <dbReference type="ARBA" id="ARBA00004301"/>
    </source>
</evidence>
<evidence type="ECO:0000256" key="5">
    <source>
        <dbReference type="SAM" id="Coils"/>
    </source>
</evidence>
<keyword evidence="7" id="KW-0812">Transmembrane</keyword>